<evidence type="ECO:0000313" key="3">
    <source>
        <dbReference type="Proteomes" id="UP000519897"/>
    </source>
</evidence>
<name>A0A7W6LJN7_9HYPH</name>
<reference evidence="2 3" key="1">
    <citation type="submission" date="2020-08" db="EMBL/GenBank/DDBJ databases">
        <title>Genomic Encyclopedia of Type Strains, Phase IV (KMG-IV): sequencing the most valuable type-strain genomes for metagenomic binning, comparative biology and taxonomic classification.</title>
        <authorList>
            <person name="Goeker M."/>
        </authorList>
    </citation>
    <scope>NUCLEOTIDE SEQUENCE [LARGE SCALE GENOMIC DNA]</scope>
    <source>
        <strain evidence="2 3">DSM 29514</strain>
    </source>
</reference>
<evidence type="ECO:0000259" key="1">
    <source>
        <dbReference type="Pfam" id="PF07812"/>
    </source>
</evidence>
<feature type="domain" description="TfuA-like core" evidence="1">
    <location>
        <begin position="49"/>
        <end position="168"/>
    </location>
</feature>
<dbReference type="Pfam" id="PF07812">
    <property type="entry name" value="TfuA"/>
    <property type="match status" value="1"/>
</dbReference>
<gene>
    <name evidence="2" type="ORF">GGQ72_002853</name>
</gene>
<accession>A0A7W6LJN7</accession>
<sequence>MKIVFVGPTLPDAATQTGNGTNVIIAPPAKQGDVMNAVSAGATVIGIVDGYFEYVAPVWHKEILYALSSGCTVLGAASMGALRACECAAFGMRGIGRIFEDYREGVRFDDGDVALLHGPAELNYPPLTIPLVNVDATLGKALERSFIDEHERDALASASRALFFKERTWKRIAQESAFPTDRLREMLADCSVDQKREDALMLMRELQRCEDSRGASPGWSFHTTPTWRRLYGEI</sequence>
<dbReference type="Proteomes" id="UP000519897">
    <property type="component" value="Unassembled WGS sequence"/>
</dbReference>
<dbReference type="AlphaFoldDB" id="A0A7W6LJN7"/>
<dbReference type="InterPro" id="IPR012924">
    <property type="entry name" value="TfuA_core"/>
</dbReference>
<dbReference type="RefSeq" id="WP_062556411.1">
    <property type="nucleotide sequence ID" value="NZ_CP049249.1"/>
</dbReference>
<evidence type="ECO:0000313" key="2">
    <source>
        <dbReference type="EMBL" id="MBB4144296.1"/>
    </source>
</evidence>
<dbReference type="EMBL" id="JACIEC010000003">
    <property type="protein sequence ID" value="MBB4144296.1"/>
    <property type="molecule type" value="Genomic_DNA"/>
</dbReference>
<organism evidence="2 3">
    <name type="scientific">Rhizobium rhizoryzae</name>
    <dbReference type="NCBI Taxonomy" id="451876"/>
    <lineage>
        <taxon>Bacteria</taxon>
        <taxon>Pseudomonadati</taxon>
        <taxon>Pseudomonadota</taxon>
        <taxon>Alphaproteobacteria</taxon>
        <taxon>Hyphomicrobiales</taxon>
        <taxon>Rhizobiaceae</taxon>
        <taxon>Rhizobium/Agrobacterium group</taxon>
        <taxon>Rhizobium</taxon>
    </lineage>
</organism>
<proteinExistence type="predicted"/>
<protein>
    <recommendedName>
        <fullName evidence="1">TfuA-like core domain-containing protein</fullName>
    </recommendedName>
</protein>
<comment type="caution">
    <text evidence="2">The sequence shown here is derived from an EMBL/GenBank/DDBJ whole genome shotgun (WGS) entry which is preliminary data.</text>
</comment>
<keyword evidence="3" id="KW-1185">Reference proteome</keyword>